<dbReference type="Proteomes" id="UP000639294">
    <property type="component" value="Unassembled WGS sequence"/>
</dbReference>
<evidence type="ECO:0000313" key="2">
    <source>
        <dbReference type="EMBL" id="MBF8647918.1"/>
    </source>
</evidence>
<keyword evidence="3" id="KW-1185">Reference proteome</keyword>
<comment type="caution">
    <text evidence="2">The sequence shown here is derived from an EMBL/GenBank/DDBJ whole genome shotgun (WGS) entry which is preliminary data.</text>
</comment>
<protein>
    <submittedName>
        <fullName evidence="2">Uncharacterized protein</fullName>
    </submittedName>
</protein>
<keyword evidence="1" id="KW-0732">Signal</keyword>
<organism evidence="2 3">
    <name type="scientific">Pseudomonas pudica</name>
    <dbReference type="NCBI Taxonomy" id="272772"/>
    <lineage>
        <taxon>Bacteria</taxon>
        <taxon>Pseudomonadati</taxon>
        <taxon>Pseudomonadota</taxon>
        <taxon>Gammaproteobacteria</taxon>
        <taxon>Pseudomonadales</taxon>
        <taxon>Pseudomonadaceae</taxon>
        <taxon>Pseudomonas</taxon>
    </lineage>
</organism>
<proteinExistence type="predicted"/>
<evidence type="ECO:0000256" key="1">
    <source>
        <dbReference type="SAM" id="SignalP"/>
    </source>
</evidence>
<evidence type="ECO:0000313" key="3">
    <source>
        <dbReference type="Proteomes" id="UP000639294"/>
    </source>
</evidence>
<dbReference type="EMBL" id="JADLJS010000035">
    <property type="protein sequence ID" value="MBF8647918.1"/>
    <property type="molecule type" value="Genomic_DNA"/>
</dbReference>
<reference evidence="2 3" key="1">
    <citation type="submission" date="2020-10" db="EMBL/GenBank/DDBJ databases">
        <title>Genome sequences of Pseudomonas isolates.</title>
        <authorList>
            <person name="Wessels L."/>
            <person name="Reich F."/>
            <person name="Hammerl J."/>
        </authorList>
    </citation>
    <scope>NUCLEOTIDE SEQUENCE [LARGE SCALE GENOMIC DNA]</scope>
    <source>
        <strain evidence="2 3">20-MO00628-0</strain>
    </source>
</reference>
<name>A0ABS0G5M0_9PSED</name>
<accession>A0ABS0G5M0</accession>
<sequence>MAAPTVAGMATSISATAVATPYTALASTASVTTSAATILGIGAGTTGYRVWDQNNGSR</sequence>
<feature type="signal peptide" evidence="1">
    <location>
        <begin position="1"/>
        <end position="19"/>
    </location>
</feature>
<feature type="chain" id="PRO_5045165608" evidence="1">
    <location>
        <begin position="20"/>
        <end position="58"/>
    </location>
</feature>
<gene>
    <name evidence="2" type="ORF">IRZ77_20350</name>
</gene>